<feature type="compositionally biased region" description="Basic residues" evidence="1">
    <location>
        <begin position="215"/>
        <end position="225"/>
    </location>
</feature>
<dbReference type="PROSITE" id="PS50828">
    <property type="entry name" value="SMR"/>
    <property type="match status" value="1"/>
</dbReference>
<dbReference type="RefSeq" id="XP_069213007.1">
    <property type="nucleotide sequence ID" value="XM_069349463.1"/>
</dbReference>
<feature type="compositionally biased region" description="Basic and acidic residues" evidence="1">
    <location>
        <begin position="188"/>
        <end position="200"/>
    </location>
</feature>
<reference evidence="3 4" key="1">
    <citation type="submission" date="2023-08" db="EMBL/GenBank/DDBJ databases">
        <title>Annotated Genome Sequence of Vanrija albida AlHP1.</title>
        <authorList>
            <person name="Herzog R."/>
        </authorList>
    </citation>
    <scope>NUCLEOTIDE SEQUENCE [LARGE SCALE GENOMIC DNA]</scope>
    <source>
        <strain evidence="3 4">AlHP1</strain>
    </source>
</reference>
<proteinExistence type="predicted"/>
<feature type="compositionally biased region" description="Polar residues" evidence="1">
    <location>
        <begin position="248"/>
        <end position="260"/>
    </location>
</feature>
<name>A0ABR3QEB8_9TREE</name>
<dbReference type="SMART" id="SM00463">
    <property type="entry name" value="SMR"/>
    <property type="match status" value="1"/>
</dbReference>
<evidence type="ECO:0000313" key="4">
    <source>
        <dbReference type="Proteomes" id="UP001565368"/>
    </source>
</evidence>
<evidence type="ECO:0000313" key="3">
    <source>
        <dbReference type="EMBL" id="KAL1413063.1"/>
    </source>
</evidence>
<organism evidence="3 4">
    <name type="scientific">Vanrija albida</name>
    <dbReference type="NCBI Taxonomy" id="181172"/>
    <lineage>
        <taxon>Eukaryota</taxon>
        <taxon>Fungi</taxon>
        <taxon>Dikarya</taxon>
        <taxon>Basidiomycota</taxon>
        <taxon>Agaricomycotina</taxon>
        <taxon>Tremellomycetes</taxon>
        <taxon>Trichosporonales</taxon>
        <taxon>Trichosporonaceae</taxon>
        <taxon>Vanrija</taxon>
    </lineage>
</organism>
<dbReference type="InterPro" id="IPR002625">
    <property type="entry name" value="Smr_dom"/>
</dbReference>
<dbReference type="Proteomes" id="UP001565368">
    <property type="component" value="Unassembled WGS sequence"/>
</dbReference>
<feature type="compositionally biased region" description="Polar residues" evidence="1">
    <location>
        <begin position="120"/>
        <end position="131"/>
    </location>
</feature>
<comment type="caution">
    <text evidence="3">The sequence shown here is derived from an EMBL/GenBank/DDBJ whole genome shotgun (WGS) entry which is preliminary data.</text>
</comment>
<feature type="region of interest" description="Disordered" evidence="1">
    <location>
        <begin position="188"/>
        <end position="225"/>
    </location>
</feature>
<dbReference type="EMBL" id="JBBXJM010000001">
    <property type="protein sequence ID" value="KAL1413063.1"/>
    <property type="molecule type" value="Genomic_DNA"/>
</dbReference>
<feature type="region of interest" description="Disordered" evidence="1">
    <location>
        <begin position="81"/>
        <end position="138"/>
    </location>
</feature>
<sequence>MAKKKQTKKTPLVSPPPEAPAAAAASETVDPSVLASLLSADFPLIDSSLIHAILLDYDPDTLHNHVDAIRSQLGILEATSVPDTDGPGWEEAPAVWDGVPQEKDASTDASRPQSRIGDWQSHSTDLTTNGSAEEDDDPAADAEMLSALFPDFPKAVILEAINTQPSIEARVDFLLSIELIRGVERSGEWPDQTDHERDSDWDVVGSKSQNGTAAGKKRSPVKAAKAKAKVATRTIPLVDTMQRREGSSRPSSGISTPNPSSAPSIDVWDAFASLASFLAAQVRRGDSAYFLSYLHSPDWYTAYDAVIAALDALARSSAEKPTPEAQFVLDSMFGVGRDDEDRDTQKELWAAIRAADGDAGVAIDLMDLFGTLKQWPDYEAAKEREADPFNTLHALDSALAAVPSRPQTPEPAQATRVQNANRLTRPKAPEPMVKPPPPGWAPPTGVARQFVDSAPRASLDSGTGKKKKIPAKLPVKETNWQTVAAGRKKGPRSAHPLAAHIPAYARGMLPGNNTSGTLKAAELAESRIANGDLSAAECYRRSELEWQRRAEAVRSATQQYRHSGRKDLNAMTKGHYAERAREASDAARNWELRGARLVIENQQNTTPDVIDLHYLTVDQAVTIALEATSSWWARQDRGGPQRPFHIVTGKGIHSAGQRGVLGPAVSNALTAAGWRIHRQSGFISVSGK</sequence>
<gene>
    <name evidence="3" type="ORF">Q8F55_000812</name>
</gene>
<protein>
    <recommendedName>
        <fullName evidence="2">Smr domain-containing protein</fullName>
    </recommendedName>
</protein>
<dbReference type="InterPro" id="IPR036063">
    <property type="entry name" value="Smr_dom_sf"/>
</dbReference>
<feature type="region of interest" description="Disordered" evidence="1">
    <location>
        <begin position="1"/>
        <end position="25"/>
    </location>
</feature>
<dbReference type="PANTHER" id="PTHR46535">
    <property type="entry name" value="NEDD4-BINDING PROTEIN 2"/>
    <property type="match status" value="1"/>
</dbReference>
<keyword evidence="4" id="KW-1185">Reference proteome</keyword>
<evidence type="ECO:0000259" key="2">
    <source>
        <dbReference type="PROSITE" id="PS50828"/>
    </source>
</evidence>
<feature type="region of interest" description="Disordered" evidence="1">
    <location>
        <begin position="403"/>
        <end position="438"/>
    </location>
</feature>
<accession>A0ABR3QEB8</accession>
<dbReference type="InterPro" id="IPR052772">
    <property type="entry name" value="Endo/PolyKinase_Domain-Protein"/>
</dbReference>
<feature type="region of interest" description="Disordered" evidence="1">
    <location>
        <begin position="239"/>
        <end position="260"/>
    </location>
</feature>
<evidence type="ECO:0000256" key="1">
    <source>
        <dbReference type="SAM" id="MobiDB-lite"/>
    </source>
</evidence>
<dbReference type="GeneID" id="95981855"/>
<dbReference type="SUPFAM" id="SSF160443">
    <property type="entry name" value="SMR domain-like"/>
    <property type="match status" value="1"/>
</dbReference>
<dbReference type="PANTHER" id="PTHR46535:SF1">
    <property type="entry name" value="NEDD4-BINDING PROTEIN 2"/>
    <property type="match status" value="1"/>
</dbReference>
<dbReference type="Gene3D" id="3.30.1370.110">
    <property type="match status" value="1"/>
</dbReference>
<feature type="domain" description="Smr" evidence="2">
    <location>
        <begin position="610"/>
        <end position="688"/>
    </location>
</feature>